<proteinExistence type="predicted"/>
<organism evidence="2 3">
    <name type="scientific">Nocardia amamiensis</name>
    <dbReference type="NCBI Taxonomy" id="404578"/>
    <lineage>
        <taxon>Bacteria</taxon>
        <taxon>Bacillati</taxon>
        <taxon>Actinomycetota</taxon>
        <taxon>Actinomycetes</taxon>
        <taxon>Mycobacteriales</taxon>
        <taxon>Nocardiaceae</taxon>
        <taxon>Nocardia</taxon>
    </lineage>
</organism>
<dbReference type="EMBL" id="JADLQX010000017">
    <property type="protein sequence ID" value="MBF6300285.1"/>
    <property type="molecule type" value="Genomic_DNA"/>
</dbReference>
<dbReference type="InterPro" id="IPR047951">
    <property type="entry name" value="Transpos_ISL3"/>
</dbReference>
<keyword evidence="3" id="KW-1185">Reference proteome</keyword>
<protein>
    <submittedName>
        <fullName evidence="2">Transposase</fullName>
    </submittedName>
</protein>
<reference evidence="2 3" key="1">
    <citation type="submission" date="2020-10" db="EMBL/GenBank/DDBJ databases">
        <title>Identification of Nocardia species via Next-generation sequencing and recognition of intraspecies genetic diversity.</title>
        <authorList>
            <person name="Li P."/>
            <person name="Li P."/>
            <person name="Lu B."/>
        </authorList>
    </citation>
    <scope>NUCLEOTIDE SEQUENCE [LARGE SCALE GENOMIC DNA]</scope>
    <source>
        <strain evidence="2 3">BJ06-0157</strain>
    </source>
</reference>
<dbReference type="PANTHER" id="PTHR33498">
    <property type="entry name" value="TRANSPOSASE FOR INSERTION SEQUENCE ELEMENT IS1557"/>
    <property type="match status" value="1"/>
</dbReference>
<gene>
    <name evidence="2" type="ORF">IU459_22475</name>
</gene>
<name>A0ABS0CUT1_9NOCA</name>
<dbReference type="InterPro" id="IPR002560">
    <property type="entry name" value="Transposase_DDE"/>
</dbReference>
<evidence type="ECO:0000259" key="1">
    <source>
        <dbReference type="Pfam" id="PF01610"/>
    </source>
</evidence>
<feature type="domain" description="Transposase IS204/IS1001/IS1096/IS1165 DDE" evidence="1">
    <location>
        <begin position="15"/>
        <end position="89"/>
    </location>
</feature>
<evidence type="ECO:0000313" key="2">
    <source>
        <dbReference type="EMBL" id="MBF6300285.1"/>
    </source>
</evidence>
<dbReference type="PANTHER" id="PTHR33498:SF1">
    <property type="entry name" value="TRANSPOSASE FOR INSERTION SEQUENCE ELEMENT IS1557"/>
    <property type="match status" value="1"/>
</dbReference>
<evidence type="ECO:0000313" key="3">
    <source>
        <dbReference type="Proteomes" id="UP000702209"/>
    </source>
</evidence>
<dbReference type="Pfam" id="PF01610">
    <property type="entry name" value="DDE_Tnp_ISL3"/>
    <property type="match status" value="1"/>
</dbReference>
<comment type="caution">
    <text evidence="2">The sequence shown here is derived from an EMBL/GenBank/DDBJ whole genome shotgun (WGS) entry which is preliminary data.</text>
</comment>
<sequence length="93" mass="10691">MTGHVRDFAEIIAQRRGRDLEQWMTAVDNDDQPALHSFVRGLRRNQDAVTAGLTMSWSSGTVEGHVNRIKMLKRQMFGRAKIDLLRKRILLSD</sequence>
<dbReference type="Proteomes" id="UP000702209">
    <property type="component" value="Unassembled WGS sequence"/>
</dbReference>
<accession>A0ABS0CUT1</accession>